<protein>
    <submittedName>
        <fullName evidence="3">Uncharacterized protein</fullName>
    </submittedName>
</protein>
<dbReference type="AlphaFoldDB" id="A0A1Y3VJ98"/>
<organism evidence="3 4">
    <name type="scientific">Faecalitalea cylindroides</name>
    <dbReference type="NCBI Taxonomy" id="39483"/>
    <lineage>
        <taxon>Bacteria</taxon>
        <taxon>Bacillati</taxon>
        <taxon>Bacillota</taxon>
        <taxon>Erysipelotrichia</taxon>
        <taxon>Erysipelotrichales</taxon>
        <taxon>Erysipelotrichaceae</taxon>
        <taxon>Faecalitalea</taxon>
    </lineage>
</organism>
<dbReference type="RefSeq" id="WP_015536275.1">
    <property type="nucleotide sequence ID" value="NZ_CABKSV010000108.1"/>
</dbReference>
<evidence type="ECO:0000313" key="3">
    <source>
        <dbReference type="EMBL" id="OUP61908.1"/>
    </source>
</evidence>
<reference evidence="2" key="3">
    <citation type="submission" date="2023-01" db="EMBL/GenBank/DDBJ databases">
        <title>Human gut microbiome strain richness.</title>
        <authorList>
            <person name="Chen-Liaw A."/>
        </authorList>
    </citation>
    <scope>NUCLEOTIDE SEQUENCE</scope>
    <source>
        <strain evidence="2">D55st1_G4_D55t1_190419</strain>
    </source>
</reference>
<keyword evidence="1" id="KW-1133">Transmembrane helix</keyword>
<dbReference type="EMBL" id="JAQNCK010000025">
    <property type="protein sequence ID" value="MDC0828816.1"/>
    <property type="molecule type" value="Genomic_DNA"/>
</dbReference>
<feature type="transmembrane region" description="Helical" evidence="1">
    <location>
        <begin position="87"/>
        <end position="108"/>
    </location>
</feature>
<reference evidence="4" key="1">
    <citation type="submission" date="2017-04" db="EMBL/GenBank/DDBJ databases">
        <title>Function of individual gut microbiota members based on whole genome sequencing of pure cultures obtained from chicken caecum.</title>
        <authorList>
            <person name="Medvecky M."/>
            <person name="Cejkova D."/>
            <person name="Polansky O."/>
            <person name="Karasova D."/>
            <person name="Kubasova T."/>
            <person name="Cizek A."/>
            <person name="Rychlik I."/>
        </authorList>
    </citation>
    <scope>NUCLEOTIDE SEQUENCE [LARGE SCALE GENOMIC DNA]</scope>
    <source>
        <strain evidence="4">An178</strain>
    </source>
</reference>
<evidence type="ECO:0000313" key="2">
    <source>
        <dbReference type="EMBL" id="MDC0828816.1"/>
    </source>
</evidence>
<evidence type="ECO:0000313" key="4">
    <source>
        <dbReference type="Proteomes" id="UP000195447"/>
    </source>
</evidence>
<proteinExistence type="predicted"/>
<dbReference type="GeneID" id="79876272"/>
<evidence type="ECO:0000256" key="1">
    <source>
        <dbReference type="SAM" id="Phobius"/>
    </source>
</evidence>
<keyword evidence="1" id="KW-0812">Transmembrane</keyword>
<sequence>MSRKRKKGAKATAASMVLEVLKKKNAVNKETALPVDAFKDLKLTTTTLSYTIANLVEEGVVGQTEDGKFYYDDAGFKALETKFVRGYAMIFIIPIAAVILIYFIQFLMR</sequence>
<keyword evidence="1" id="KW-0472">Membrane</keyword>
<dbReference type="Proteomes" id="UP001220658">
    <property type="component" value="Unassembled WGS sequence"/>
</dbReference>
<name>A0A1Y3VJ98_9FIRM</name>
<accession>A0A1Y3VJ98</accession>
<comment type="caution">
    <text evidence="3">The sequence shown here is derived from an EMBL/GenBank/DDBJ whole genome shotgun (WGS) entry which is preliminary data.</text>
</comment>
<keyword evidence="4" id="KW-1185">Reference proteome</keyword>
<gene>
    <name evidence="3" type="ORF">B5F14_00530</name>
    <name evidence="2" type="ORF">POG00_08855</name>
</gene>
<reference evidence="3" key="2">
    <citation type="journal article" date="2018" name="BMC Genomics">
        <title>Whole genome sequencing and function prediction of 133 gut anaerobes isolated from chicken caecum in pure cultures.</title>
        <authorList>
            <person name="Medvecky M."/>
            <person name="Cejkova D."/>
            <person name="Polansky O."/>
            <person name="Karasova D."/>
            <person name="Kubasova T."/>
            <person name="Cizek A."/>
            <person name="Rychlik I."/>
        </authorList>
    </citation>
    <scope>NUCLEOTIDE SEQUENCE</scope>
    <source>
        <strain evidence="3">An178</strain>
    </source>
</reference>
<dbReference type="Proteomes" id="UP000195447">
    <property type="component" value="Unassembled WGS sequence"/>
</dbReference>
<dbReference type="EMBL" id="NFKM01000001">
    <property type="protein sequence ID" value="OUP61908.1"/>
    <property type="molecule type" value="Genomic_DNA"/>
</dbReference>